<comment type="caution">
    <text evidence="2">The sequence shown here is derived from an EMBL/GenBank/DDBJ whole genome shotgun (WGS) entry which is preliminary data.</text>
</comment>
<dbReference type="AlphaFoldDB" id="A0A830F4A6"/>
<keyword evidence="1" id="KW-0812">Transmembrane</keyword>
<dbReference type="OrthoDB" id="214784at2157"/>
<proteinExistence type="predicted"/>
<keyword evidence="1" id="KW-1133">Transmembrane helix</keyword>
<organism evidence="2 3">
    <name type="scientific">Halocalculus aciditolerans</name>
    <dbReference type="NCBI Taxonomy" id="1383812"/>
    <lineage>
        <taxon>Archaea</taxon>
        <taxon>Methanobacteriati</taxon>
        <taxon>Methanobacteriota</taxon>
        <taxon>Stenosarchaea group</taxon>
        <taxon>Halobacteria</taxon>
        <taxon>Halobacteriales</taxon>
        <taxon>Halobacteriaceae</taxon>
        <taxon>Halocalculus</taxon>
    </lineage>
</organism>
<dbReference type="Gene3D" id="1.20.120.1200">
    <property type="entry name" value="NADH-ubiquinone/plastoquinone oxidoreductase chain 6, subunit NuoJ"/>
    <property type="match status" value="1"/>
</dbReference>
<dbReference type="InterPro" id="IPR042106">
    <property type="entry name" value="Nuo/plastoQ_OxRdtase_6_NuoJ"/>
</dbReference>
<feature type="transmembrane region" description="Helical" evidence="1">
    <location>
        <begin position="12"/>
        <end position="36"/>
    </location>
</feature>
<dbReference type="Proteomes" id="UP000607197">
    <property type="component" value="Unassembled WGS sequence"/>
</dbReference>
<evidence type="ECO:0000313" key="3">
    <source>
        <dbReference type="Proteomes" id="UP000607197"/>
    </source>
</evidence>
<feature type="transmembrane region" description="Helical" evidence="1">
    <location>
        <begin position="68"/>
        <end position="91"/>
    </location>
</feature>
<gene>
    <name evidence="2" type="ORF">GCM10009039_19390</name>
</gene>
<dbReference type="EMBL" id="BMPG01000002">
    <property type="protein sequence ID" value="GGL61331.1"/>
    <property type="molecule type" value="Genomic_DNA"/>
</dbReference>
<keyword evidence="3" id="KW-1185">Reference proteome</keyword>
<protein>
    <submittedName>
        <fullName evidence="2">NADH dehydrogenase</fullName>
    </submittedName>
</protein>
<name>A0A830F4A6_9EURY</name>
<evidence type="ECO:0000313" key="2">
    <source>
        <dbReference type="EMBL" id="GGL61331.1"/>
    </source>
</evidence>
<reference evidence="2" key="1">
    <citation type="journal article" date="2014" name="Int. J. Syst. Evol. Microbiol.">
        <title>Complete genome sequence of Corynebacterium casei LMG S-19264T (=DSM 44701T), isolated from a smear-ripened cheese.</title>
        <authorList>
            <consortium name="US DOE Joint Genome Institute (JGI-PGF)"/>
            <person name="Walter F."/>
            <person name="Albersmeier A."/>
            <person name="Kalinowski J."/>
            <person name="Ruckert C."/>
        </authorList>
    </citation>
    <scope>NUCLEOTIDE SEQUENCE</scope>
    <source>
        <strain evidence="2">JCM 19596</strain>
    </source>
</reference>
<reference evidence="2" key="2">
    <citation type="submission" date="2020-09" db="EMBL/GenBank/DDBJ databases">
        <authorList>
            <person name="Sun Q."/>
            <person name="Ohkuma M."/>
        </authorList>
    </citation>
    <scope>NUCLEOTIDE SEQUENCE</scope>
    <source>
        <strain evidence="2">JCM 19596</strain>
    </source>
</reference>
<keyword evidence="1" id="KW-0472">Membrane</keyword>
<sequence length="107" mass="11222">MTKRPRFADDVHWAPGLVAVALFAVFAAVFLTQGFAPAAGFSPDVALTESIGYLLFDMPGQAAVDGTGFLAAFEMIDFFLVGALVAAVLLARRESDGAPLEKSGGER</sequence>
<dbReference type="RefSeq" id="WP_188978371.1">
    <property type="nucleotide sequence ID" value="NZ_BMPG01000002.1"/>
</dbReference>
<evidence type="ECO:0000256" key="1">
    <source>
        <dbReference type="SAM" id="Phobius"/>
    </source>
</evidence>
<accession>A0A830F4A6</accession>